<evidence type="ECO:0000313" key="10">
    <source>
        <dbReference type="EMBL" id="QLQ80982.1"/>
    </source>
</evidence>
<organism evidence="10 11">
    <name type="scientific">Torulaspora globosa</name>
    <dbReference type="NCBI Taxonomy" id="48254"/>
    <lineage>
        <taxon>Eukaryota</taxon>
        <taxon>Fungi</taxon>
        <taxon>Dikarya</taxon>
        <taxon>Ascomycota</taxon>
        <taxon>Saccharomycotina</taxon>
        <taxon>Saccharomycetes</taxon>
        <taxon>Saccharomycetales</taxon>
        <taxon>Saccharomycetaceae</taxon>
        <taxon>Torulaspora</taxon>
    </lineage>
</organism>
<feature type="compositionally biased region" description="Low complexity" evidence="8">
    <location>
        <begin position="292"/>
        <end position="306"/>
    </location>
</feature>
<dbReference type="EMBL" id="CP059271">
    <property type="protein sequence ID" value="QLQ80982.1"/>
    <property type="molecule type" value="Genomic_DNA"/>
</dbReference>
<dbReference type="PANTHER" id="PTHR13483:SF3">
    <property type="entry name" value="BOX C_D SNORNA PROTEIN 1"/>
    <property type="match status" value="1"/>
</dbReference>
<feature type="domain" description="HIT-type" evidence="9">
    <location>
        <begin position="5"/>
        <end position="39"/>
    </location>
</feature>
<evidence type="ECO:0000256" key="6">
    <source>
        <dbReference type="ARBA" id="ARBA00049654"/>
    </source>
</evidence>
<dbReference type="GO" id="GO:0005634">
    <property type="term" value="C:nucleus"/>
    <property type="evidence" value="ECO:0007669"/>
    <property type="project" value="TreeGrafter"/>
</dbReference>
<dbReference type="Pfam" id="PF04438">
    <property type="entry name" value="zf-HIT"/>
    <property type="match status" value="1"/>
</dbReference>
<evidence type="ECO:0000256" key="8">
    <source>
        <dbReference type="SAM" id="MobiDB-lite"/>
    </source>
</evidence>
<gene>
    <name evidence="10" type="ORF">HG537_0E03370</name>
</gene>
<dbReference type="InterPro" id="IPR007529">
    <property type="entry name" value="Znf_HIT"/>
</dbReference>
<feature type="region of interest" description="Disordered" evidence="8">
    <location>
        <begin position="285"/>
        <end position="345"/>
    </location>
</feature>
<sequence>MGSICEVCGDSEFKYKCPRCLKKSCSLACSKKHKVNDDCSGIAHDPSVYVSSETLKNEDDEKHEMNVVVQRDYNFLTQMKRTVELQKRDGKSKNKRMLNMQHGGAKRPRYNENCQRVIRRGVNCLMLPKGMQRSCMNKSKWDKTLDLFVWSIEWTLFPVQGAASEPFVHVSHRIRETDSIAESMGKIIYDKCCDMYQMQRSTSTDEAQETKEDRTRNLVNSRLLFYTKWFPYNTTDVVDSRKLVRLEPSGKSIAEQFRNKTVIEFPTIFVAKQESDIPKKYTIVDELDSRETPSTAAPASDSSSSEEPAEESFKPPLPSYNTPADDSDSDSDGYDPGVTMDFLAN</sequence>
<comment type="similarity">
    <text evidence="6">Belongs to the BCD1 family.</text>
</comment>
<keyword evidence="11" id="KW-1185">Reference proteome</keyword>
<dbReference type="SUPFAM" id="SSF144232">
    <property type="entry name" value="HIT/MYND zinc finger-like"/>
    <property type="match status" value="1"/>
</dbReference>
<evidence type="ECO:0000256" key="3">
    <source>
        <dbReference type="ARBA" id="ARBA00022771"/>
    </source>
</evidence>
<keyword evidence="2" id="KW-0479">Metal-binding</keyword>
<reference evidence="10 11" key="1">
    <citation type="submission" date="2020-06" db="EMBL/GenBank/DDBJ databases">
        <title>The yeast mating-type switching endonuclease HO is a domesticated member of an unorthodox homing genetic element family.</title>
        <authorList>
            <person name="Coughlan A.Y."/>
            <person name="Lombardi L."/>
            <person name="Braun-Galleani S."/>
            <person name="Martos A.R."/>
            <person name="Galeote V."/>
            <person name="Bigey F."/>
            <person name="Dequin S."/>
            <person name="Byrne K.P."/>
            <person name="Wolfe K.H."/>
        </authorList>
    </citation>
    <scope>NUCLEOTIDE SEQUENCE [LARGE SCALE GENOMIC DNA]</scope>
    <source>
        <strain evidence="10 11">CBS2947</strain>
    </source>
</reference>
<evidence type="ECO:0000256" key="5">
    <source>
        <dbReference type="ARBA" id="ARBA00049598"/>
    </source>
</evidence>
<dbReference type="GO" id="GO:0048254">
    <property type="term" value="P:snoRNA localization"/>
    <property type="evidence" value="ECO:0007669"/>
    <property type="project" value="TreeGrafter"/>
</dbReference>
<keyword evidence="3 7" id="KW-0863">Zinc-finger</keyword>
<dbReference type="CDD" id="cd23023">
    <property type="entry name" value="zf-HIT_BCD1"/>
    <property type="match status" value="1"/>
</dbReference>
<dbReference type="Proteomes" id="UP000510647">
    <property type="component" value="Chromosome 5"/>
</dbReference>
<comment type="function">
    <text evidence="5">Required for box C/D snoRNAs accumulation involved in snoRNA processing, snoRNA transport to the nucleolus and ribosome biogenesis.</text>
</comment>
<evidence type="ECO:0000256" key="2">
    <source>
        <dbReference type="ARBA" id="ARBA00022723"/>
    </source>
</evidence>
<protein>
    <recommendedName>
        <fullName evidence="9">HIT-type domain-containing protein</fullName>
    </recommendedName>
</protein>
<evidence type="ECO:0000259" key="9">
    <source>
        <dbReference type="PROSITE" id="PS51083"/>
    </source>
</evidence>
<keyword evidence="1" id="KW-0597">Phosphoprotein</keyword>
<dbReference type="InterPro" id="IPR051639">
    <property type="entry name" value="BCD1"/>
</dbReference>
<proteinExistence type="inferred from homology"/>
<dbReference type="PROSITE" id="PS51083">
    <property type="entry name" value="ZF_HIT"/>
    <property type="match status" value="1"/>
</dbReference>
<dbReference type="AlphaFoldDB" id="A0A7H9HX66"/>
<dbReference type="Gene3D" id="3.30.60.190">
    <property type="match status" value="1"/>
</dbReference>
<dbReference type="GO" id="GO:0000463">
    <property type="term" value="P:maturation of LSU-rRNA from tricistronic rRNA transcript (SSU-rRNA, 5.8S rRNA, LSU-rRNA)"/>
    <property type="evidence" value="ECO:0007669"/>
    <property type="project" value="TreeGrafter"/>
</dbReference>
<dbReference type="GO" id="GO:0008270">
    <property type="term" value="F:zinc ion binding"/>
    <property type="evidence" value="ECO:0007669"/>
    <property type="project" value="UniProtKB-UniRule"/>
</dbReference>
<name>A0A7H9HX66_9SACH</name>
<dbReference type="GO" id="GO:0070761">
    <property type="term" value="C:pre-snoRNP complex"/>
    <property type="evidence" value="ECO:0007669"/>
    <property type="project" value="TreeGrafter"/>
</dbReference>
<accession>A0A7H9HX66</accession>
<dbReference type="PANTHER" id="PTHR13483">
    <property type="entry name" value="BOX C_D SNORNA PROTEIN 1-RELATED"/>
    <property type="match status" value="1"/>
</dbReference>
<keyword evidence="4" id="KW-0862">Zinc</keyword>
<evidence type="ECO:0000256" key="7">
    <source>
        <dbReference type="PROSITE-ProRule" id="PRU00453"/>
    </source>
</evidence>
<dbReference type="GO" id="GO:0000492">
    <property type="term" value="P:box C/D snoRNP assembly"/>
    <property type="evidence" value="ECO:0007669"/>
    <property type="project" value="TreeGrafter"/>
</dbReference>
<evidence type="ECO:0000256" key="1">
    <source>
        <dbReference type="ARBA" id="ARBA00022553"/>
    </source>
</evidence>
<evidence type="ECO:0000313" key="11">
    <source>
        <dbReference type="Proteomes" id="UP000510647"/>
    </source>
</evidence>
<dbReference type="InterPro" id="IPR057721">
    <property type="entry name" value="BCD1_alpha/beta"/>
</dbReference>
<evidence type="ECO:0000256" key="4">
    <source>
        <dbReference type="ARBA" id="ARBA00022833"/>
    </source>
</evidence>
<dbReference type="OrthoDB" id="272357at2759"/>
<dbReference type="Pfam" id="PF25790">
    <property type="entry name" value="BCD1"/>
    <property type="match status" value="1"/>
</dbReference>